<organism evidence="1 2">
    <name type="scientific">Suillus luteus UH-Slu-Lm8-n1</name>
    <dbReference type="NCBI Taxonomy" id="930992"/>
    <lineage>
        <taxon>Eukaryota</taxon>
        <taxon>Fungi</taxon>
        <taxon>Dikarya</taxon>
        <taxon>Basidiomycota</taxon>
        <taxon>Agaricomycotina</taxon>
        <taxon>Agaricomycetes</taxon>
        <taxon>Agaricomycetidae</taxon>
        <taxon>Boletales</taxon>
        <taxon>Suillineae</taxon>
        <taxon>Suillaceae</taxon>
        <taxon>Suillus</taxon>
    </lineage>
</organism>
<dbReference type="EMBL" id="KN835391">
    <property type="protein sequence ID" value="KIK38469.1"/>
    <property type="molecule type" value="Genomic_DNA"/>
</dbReference>
<evidence type="ECO:0000313" key="1">
    <source>
        <dbReference type="EMBL" id="KIK38469.1"/>
    </source>
</evidence>
<reference evidence="2" key="2">
    <citation type="submission" date="2015-01" db="EMBL/GenBank/DDBJ databases">
        <title>Evolutionary Origins and Diversification of the Mycorrhizal Mutualists.</title>
        <authorList>
            <consortium name="DOE Joint Genome Institute"/>
            <consortium name="Mycorrhizal Genomics Consortium"/>
            <person name="Kohler A."/>
            <person name="Kuo A."/>
            <person name="Nagy L.G."/>
            <person name="Floudas D."/>
            <person name="Copeland A."/>
            <person name="Barry K.W."/>
            <person name="Cichocki N."/>
            <person name="Veneault-Fourrey C."/>
            <person name="LaButti K."/>
            <person name="Lindquist E.A."/>
            <person name="Lipzen A."/>
            <person name="Lundell T."/>
            <person name="Morin E."/>
            <person name="Murat C."/>
            <person name="Riley R."/>
            <person name="Ohm R."/>
            <person name="Sun H."/>
            <person name="Tunlid A."/>
            <person name="Henrissat B."/>
            <person name="Grigoriev I.V."/>
            <person name="Hibbett D.S."/>
            <person name="Martin F."/>
        </authorList>
    </citation>
    <scope>NUCLEOTIDE SEQUENCE [LARGE SCALE GENOMIC DNA]</scope>
    <source>
        <strain evidence="2">UH-Slu-Lm8-n1</strain>
    </source>
</reference>
<accession>A0A0D0AK25</accession>
<dbReference type="Proteomes" id="UP000054485">
    <property type="component" value="Unassembled WGS sequence"/>
</dbReference>
<reference evidence="1 2" key="1">
    <citation type="submission" date="2014-04" db="EMBL/GenBank/DDBJ databases">
        <authorList>
            <consortium name="DOE Joint Genome Institute"/>
            <person name="Kuo A."/>
            <person name="Ruytinx J."/>
            <person name="Rineau F."/>
            <person name="Colpaert J."/>
            <person name="Kohler A."/>
            <person name="Nagy L.G."/>
            <person name="Floudas D."/>
            <person name="Copeland A."/>
            <person name="Barry K.W."/>
            <person name="Cichocki N."/>
            <person name="Veneault-Fourrey C."/>
            <person name="LaButti K."/>
            <person name="Lindquist E.A."/>
            <person name="Lipzen A."/>
            <person name="Lundell T."/>
            <person name="Morin E."/>
            <person name="Murat C."/>
            <person name="Sun H."/>
            <person name="Tunlid A."/>
            <person name="Henrissat B."/>
            <person name="Grigoriev I.V."/>
            <person name="Hibbett D.S."/>
            <person name="Martin F."/>
            <person name="Nordberg H.P."/>
            <person name="Cantor M.N."/>
            <person name="Hua S.X."/>
        </authorList>
    </citation>
    <scope>NUCLEOTIDE SEQUENCE [LARGE SCALE GENOMIC DNA]</scope>
    <source>
        <strain evidence="1 2">UH-Slu-Lm8-n1</strain>
    </source>
</reference>
<sequence>MKKGRQFTGVECDTFLKNTPRCSTRWFTGSHYQARGFQNLKILVLVSEKWFCRLKSLPTPTNG</sequence>
<name>A0A0D0AK25_9AGAM</name>
<proteinExistence type="predicted"/>
<dbReference type="InParanoid" id="A0A0D0AK25"/>
<keyword evidence="2" id="KW-1185">Reference proteome</keyword>
<protein>
    <submittedName>
        <fullName evidence="1">Uncharacterized protein</fullName>
    </submittedName>
</protein>
<dbReference type="AlphaFoldDB" id="A0A0D0AK25"/>
<dbReference type="HOGENOM" id="CLU_2887331_0_0_1"/>
<gene>
    <name evidence="1" type="ORF">CY34DRAFT_392930</name>
</gene>
<evidence type="ECO:0000313" key="2">
    <source>
        <dbReference type="Proteomes" id="UP000054485"/>
    </source>
</evidence>